<dbReference type="EMBL" id="MTKT01003779">
    <property type="protein sequence ID" value="OWM74426.1"/>
    <property type="molecule type" value="Genomic_DNA"/>
</dbReference>
<protein>
    <recommendedName>
        <fullName evidence="1">At2g24240-like C-terminal beta-propeller domain-containing protein</fullName>
    </recommendedName>
</protein>
<reference evidence="3" key="1">
    <citation type="journal article" date="2017" name="Plant J.">
        <title>The pomegranate (Punica granatum L.) genome and the genomics of punicalagin biosynthesis.</title>
        <authorList>
            <person name="Qin G."/>
            <person name="Xu C."/>
            <person name="Ming R."/>
            <person name="Tang H."/>
            <person name="Guyot R."/>
            <person name="Kramer E.M."/>
            <person name="Hu Y."/>
            <person name="Yi X."/>
            <person name="Qi Y."/>
            <person name="Xu X."/>
            <person name="Gao Z."/>
            <person name="Pan H."/>
            <person name="Jian J."/>
            <person name="Tian Y."/>
            <person name="Yue Z."/>
            <person name="Xu Y."/>
        </authorList>
    </citation>
    <scope>NUCLEOTIDE SEQUENCE [LARGE SCALE GENOMIC DNA]</scope>
    <source>
        <strain evidence="3">cv. Dabenzi</strain>
    </source>
</reference>
<evidence type="ECO:0000259" key="1">
    <source>
        <dbReference type="Pfam" id="PF25279"/>
    </source>
</evidence>
<dbReference type="InterPro" id="IPR057441">
    <property type="entry name" value="Beta_prop_At2g24240"/>
</dbReference>
<dbReference type="Pfam" id="PF25279">
    <property type="entry name" value="Beta_prop_At2g24240"/>
    <property type="match status" value="1"/>
</dbReference>
<organism evidence="2 3">
    <name type="scientific">Punica granatum</name>
    <name type="common">Pomegranate</name>
    <dbReference type="NCBI Taxonomy" id="22663"/>
    <lineage>
        <taxon>Eukaryota</taxon>
        <taxon>Viridiplantae</taxon>
        <taxon>Streptophyta</taxon>
        <taxon>Embryophyta</taxon>
        <taxon>Tracheophyta</taxon>
        <taxon>Spermatophyta</taxon>
        <taxon>Magnoliopsida</taxon>
        <taxon>eudicotyledons</taxon>
        <taxon>Gunneridae</taxon>
        <taxon>Pentapetalae</taxon>
        <taxon>rosids</taxon>
        <taxon>malvids</taxon>
        <taxon>Myrtales</taxon>
        <taxon>Lythraceae</taxon>
        <taxon>Punica</taxon>
    </lineage>
</organism>
<name>A0A218WP52_PUNGR</name>
<proteinExistence type="predicted"/>
<feature type="domain" description="At2g24240-like C-terminal beta-propeller" evidence="1">
    <location>
        <begin position="2"/>
        <end position="191"/>
    </location>
</feature>
<gene>
    <name evidence="2" type="ORF">CDL15_Pgr013330</name>
</gene>
<sequence>MNSNNEVFSSCASNETGMDKEIAVWDPVTGKLKWRLGGISELGVINKLQWFSGINCVLAVCIINEQFILSFLDHRVKKVILDNVPFTLAYMIADAVADETRINIYLIDGFMNLGFLDCRQLPFQEGIQWMSENSFVLGDDFSRPESIHCHEGQLFAHMRSNASAFSSDDWVLAKVQVSDGGRSICRISISGMVEL</sequence>
<evidence type="ECO:0000313" key="2">
    <source>
        <dbReference type="EMBL" id="OWM74426.1"/>
    </source>
</evidence>
<comment type="caution">
    <text evidence="2">The sequence shown here is derived from an EMBL/GenBank/DDBJ whole genome shotgun (WGS) entry which is preliminary data.</text>
</comment>
<dbReference type="AlphaFoldDB" id="A0A218WP52"/>
<accession>A0A218WP52</accession>
<dbReference type="Proteomes" id="UP000197138">
    <property type="component" value="Unassembled WGS sequence"/>
</dbReference>
<evidence type="ECO:0000313" key="3">
    <source>
        <dbReference type="Proteomes" id="UP000197138"/>
    </source>
</evidence>